<dbReference type="InterPro" id="IPR013785">
    <property type="entry name" value="Aldolase_TIM"/>
</dbReference>
<dbReference type="HOGENOM" id="CLU_009273_4_2_9"/>
<dbReference type="SFLD" id="SFLDG01067">
    <property type="entry name" value="SPASM/twitch_domain_containing"/>
    <property type="match status" value="1"/>
</dbReference>
<sequence>MINQPITSVWEITMGCNMRCKHCGSICENPLPDELTTEEALDLCRQLGELGMQYITLSGGEPTTRKDWHLIAKELTKNGVIPNIITNGWLVTEEIAKLAAEAGVGTVAISLDGLEEHHDYMRKPGSFARSSQSLKYLKDAGIATSVITTISTENLLMLGEMKEKFIEMGVSQWQLQIALPMGSFKDRKETTLAPSQIDDVINFAYETMLEDRIAVDLADCLGYFNIKEIKVRQKRAGNENAFWTGCGAGKTSFGILHNGDIVGCTSIREQKYIEGNIRETSLKDIWEKESNFAWNREMSRDKLSGVCKTCTYGDYCHGGCSNTRISIGGDMYAENTHCSYNYAVACEMKKLSDNIDTLKAQAEEYLKESNFEMVLHACERLISKDESEKLLSDYALAAYMTGNYKLCVELNDKILNKDSNHVYGLKGLGLALCKLERIEEGIENLKKASELSPEGYVDPYHDYIVVLFQLGRIEEAKEVLKMAQEKHKACAEGLAEEFKELVLN</sequence>
<dbReference type="Pfam" id="PF13186">
    <property type="entry name" value="SPASM"/>
    <property type="match status" value="1"/>
</dbReference>
<organism evidence="6 7">
    <name type="scientific">Clostridium cellulovorans (strain ATCC 35296 / DSM 3052 / OCM 3 / 743B)</name>
    <dbReference type="NCBI Taxonomy" id="573061"/>
    <lineage>
        <taxon>Bacteria</taxon>
        <taxon>Bacillati</taxon>
        <taxon>Bacillota</taxon>
        <taxon>Clostridia</taxon>
        <taxon>Eubacteriales</taxon>
        <taxon>Clostridiaceae</taxon>
        <taxon>Clostridium</taxon>
    </lineage>
</organism>
<evidence type="ECO:0000313" key="6">
    <source>
        <dbReference type="EMBL" id="ADL53783.1"/>
    </source>
</evidence>
<dbReference type="Gene3D" id="3.20.20.70">
    <property type="entry name" value="Aldolase class I"/>
    <property type="match status" value="1"/>
</dbReference>
<dbReference type="STRING" id="573061.Clocel_4122"/>
<evidence type="ECO:0000259" key="5">
    <source>
        <dbReference type="PROSITE" id="PS51918"/>
    </source>
</evidence>
<dbReference type="NCBIfam" id="TIGR04085">
    <property type="entry name" value="rSAM_more_4Fe4S"/>
    <property type="match status" value="1"/>
</dbReference>
<evidence type="ECO:0000256" key="4">
    <source>
        <dbReference type="ARBA" id="ARBA00023014"/>
    </source>
</evidence>
<dbReference type="PANTHER" id="PTHR11228:SF7">
    <property type="entry name" value="PQQA PEPTIDE CYCLASE"/>
    <property type="match status" value="1"/>
</dbReference>
<name>D9SMC7_CLOC7</name>
<dbReference type="CDD" id="cd01335">
    <property type="entry name" value="Radical_SAM"/>
    <property type="match status" value="1"/>
</dbReference>
<dbReference type="InterPro" id="IPR050377">
    <property type="entry name" value="Radical_SAM_PqqE_MftC-like"/>
</dbReference>
<dbReference type="RefSeq" id="WP_013291967.1">
    <property type="nucleotide sequence ID" value="NC_014393.1"/>
</dbReference>
<dbReference type="SFLD" id="SFLDG01386">
    <property type="entry name" value="main_SPASM_domain-containing"/>
    <property type="match status" value="1"/>
</dbReference>
<gene>
    <name evidence="6" type="ordered locus">Clocel_4122</name>
</gene>
<dbReference type="InterPro" id="IPR006638">
    <property type="entry name" value="Elp3/MiaA/NifB-like_rSAM"/>
</dbReference>
<dbReference type="InterPro" id="IPR023885">
    <property type="entry name" value="4Fe4S-binding_SPASM_dom"/>
</dbReference>
<keyword evidence="2" id="KW-0479">Metal-binding</keyword>
<protein>
    <submittedName>
        <fullName evidence="6">Radical SAM domain protein</fullName>
    </submittedName>
</protein>
<keyword evidence="7" id="KW-1185">Reference proteome</keyword>
<keyword evidence="1" id="KW-0949">S-adenosyl-L-methionine</keyword>
<evidence type="ECO:0000256" key="1">
    <source>
        <dbReference type="ARBA" id="ARBA00022691"/>
    </source>
</evidence>
<keyword evidence="4" id="KW-0411">Iron-sulfur</keyword>
<dbReference type="PROSITE" id="PS51918">
    <property type="entry name" value="RADICAL_SAM"/>
    <property type="match status" value="1"/>
</dbReference>
<keyword evidence="3" id="KW-0408">Iron</keyword>
<dbReference type="InterPro" id="IPR007197">
    <property type="entry name" value="rSAM"/>
</dbReference>
<evidence type="ECO:0000256" key="2">
    <source>
        <dbReference type="ARBA" id="ARBA00022723"/>
    </source>
</evidence>
<dbReference type="GO" id="GO:0046872">
    <property type="term" value="F:metal ion binding"/>
    <property type="evidence" value="ECO:0007669"/>
    <property type="project" value="UniProtKB-KW"/>
</dbReference>
<dbReference type="GO" id="GO:0051536">
    <property type="term" value="F:iron-sulfur cluster binding"/>
    <property type="evidence" value="ECO:0007669"/>
    <property type="project" value="UniProtKB-KW"/>
</dbReference>
<dbReference type="Pfam" id="PF04055">
    <property type="entry name" value="Radical_SAM"/>
    <property type="match status" value="1"/>
</dbReference>
<dbReference type="OrthoDB" id="7021155at2"/>
<proteinExistence type="predicted"/>
<dbReference type="AlphaFoldDB" id="D9SMC7"/>
<dbReference type="SUPFAM" id="SSF48452">
    <property type="entry name" value="TPR-like"/>
    <property type="match status" value="1"/>
</dbReference>
<dbReference type="InterPro" id="IPR058240">
    <property type="entry name" value="rSAM_sf"/>
</dbReference>
<dbReference type="SUPFAM" id="SSF102114">
    <property type="entry name" value="Radical SAM enzymes"/>
    <property type="match status" value="1"/>
</dbReference>
<dbReference type="Gene3D" id="1.25.40.10">
    <property type="entry name" value="Tetratricopeptide repeat domain"/>
    <property type="match status" value="1"/>
</dbReference>
<reference evidence="6 7" key="1">
    <citation type="submission" date="2010-08" db="EMBL/GenBank/DDBJ databases">
        <title>Complete sequence of Clostridium cellulovorans 743B.</title>
        <authorList>
            <consortium name="US DOE Joint Genome Institute"/>
            <person name="Lucas S."/>
            <person name="Copeland A."/>
            <person name="Lapidus A."/>
            <person name="Cheng J.-F."/>
            <person name="Bruce D."/>
            <person name="Goodwin L."/>
            <person name="Pitluck S."/>
            <person name="Chertkov O."/>
            <person name="Detter J.C."/>
            <person name="Han C."/>
            <person name="Tapia R."/>
            <person name="Land M."/>
            <person name="Hauser L."/>
            <person name="Chang Y.-J."/>
            <person name="Jeffries C."/>
            <person name="Kyrpides N."/>
            <person name="Ivanova N."/>
            <person name="Mikhailova N."/>
            <person name="Hemme C.L."/>
            <person name="Woyke T."/>
        </authorList>
    </citation>
    <scope>NUCLEOTIDE SEQUENCE [LARGE SCALE GENOMIC DNA]</scope>
    <source>
        <strain evidence="7">ATCC 35296 / DSM 3052 / OCM 3 / 743B</strain>
    </source>
</reference>
<dbReference type="InterPro" id="IPR019734">
    <property type="entry name" value="TPR_rpt"/>
</dbReference>
<dbReference type="SMART" id="SM00729">
    <property type="entry name" value="Elp3"/>
    <property type="match status" value="1"/>
</dbReference>
<dbReference type="SFLD" id="SFLDS00029">
    <property type="entry name" value="Radical_SAM"/>
    <property type="match status" value="1"/>
</dbReference>
<dbReference type="eggNOG" id="COG0535">
    <property type="taxonomic scope" value="Bacteria"/>
</dbReference>
<dbReference type="InterPro" id="IPR011990">
    <property type="entry name" value="TPR-like_helical_dom_sf"/>
</dbReference>
<dbReference type="GO" id="GO:0003824">
    <property type="term" value="F:catalytic activity"/>
    <property type="evidence" value="ECO:0007669"/>
    <property type="project" value="InterPro"/>
</dbReference>
<evidence type="ECO:0000256" key="3">
    <source>
        <dbReference type="ARBA" id="ARBA00023004"/>
    </source>
</evidence>
<accession>D9SMC7</accession>
<feature type="domain" description="Radical SAM core" evidence="5">
    <location>
        <begin position="2"/>
        <end position="218"/>
    </location>
</feature>
<dbReference type="SMART" id="SM00028">
    <property type="entry name" value="TPR"/>
    <property type="match status" value="3"/>
</dbReference>
<dbReference type="Proteomes" id="UP000002730">
    <property type="component" value="Chromosome"/>
</dbReference>
<dbReference type="EMBL" id="CP002160">
    <property type="protein sequence ID" value="ADL53783.1"/>
    <property type="molecule type" value="Genomic_DNA"/>
</dbReference>
<evidence type="ECO:0000313" key="7">
    <source>
        <dbReference type="Proteomes" id="UP000002730"/>
    </source>
</evidence>
<dbReference type="KEGG" id="ccb:Clocel_4122"/>
<dbReference type="PANTHER" id="PTHR11228">
    <property type="entry name" value="RADICAL SAM DOMAIN PROTEIN"/>
    <property type="match status" value="1"/>
</dbReference>